<dbReference type="InterPro" id="IPR007627">
    <property type="entry name" value="RNA_pol_sigma70_r2"/>
</dbReference>
<organism evidence="7 8">
    <name type="scientific">Chitinophaga terrae</name>
    <name type="common">ex Kim and Jung 2007</name>
    <dbReference type="NCBI Taxonomy" id="408074"/>
    <lineage>
        <taxon>Bacteria</taxon>
        <taxon>Pseudomonadati</taxon>
        <taxon>Bacteroidota</taxon>
        <taxon>Chitinophagia</taxon>
        <taxon>Chitinophagales</taxon>
        <taxon>Chitinophagaceae</taxon>
        <taxon>Chitinophaga</taxon>
    </lineage>
</organism>
<dbReference type="Gene3D" id="1.10.10.10">
    <property type="entry name" value="Winged helix-like DNA-binding domain superfamily/Winged helix DNA-binding domain"/>
    <property type="match status" value="1"/>
</dbReference>
<evidence type="ECO:0000313" key="7">
    <source>
        <dbReference type="EMBL" id="SEA20299.1"/>
    </source>
</evidence>
<dbReference type="SUPFAM" id="SSF88946">
    <property type="entry name" value="Sigma2 domain of RNA polymerase sigma factors"/>
    <property type="match status" value="1"/>
</dbReference>
<protein>
    <submittedName>
        <fullName evidence="7">RNA polymerase sigma-70 factor, ECF subfamily</fullName>
    </submittedName>
</protein>
<dbReference type="NCBIfam" id="TIGR02937">
    <property type="entry name" value="sigma70-ECF"/>
    <property type="match status" value="1"/>
</dbReference>
<evidence type="ECO:0000256" key="3">
    <source>
        <dbReference type="ARBA" id="ARBA00023082"/>
    </source>
</evidence>
<evidence type="ECO:0000256" key="1">
    <source>
        <dbReference type="ARBA" id="ARBA00010641"/>
    </source>
</evidence>
<dbReference type="Pfam" id="PF04542">
    <property type="entry name" value="Sigma70_r2"/>
    <property type="match status" value="1"/>
</dbReference>
<dbReference type="InterPro" id="IPR013324">
    <property type="entry name" value="RNA_pol_sigma_r3/r4-like"/>
</dbReference>
<accession>A0A1H3Z970</accession>
<keyword evidence="3" id="KW-0731">Sigma factor</keyword>
<dbReference type="Gene3D" id="1.10.1740.10">
    <property type="match status" value="1"/>
</dbReference>
<dbReference type="InterPro" id="IPR014284">
    <property type="entry name" value="RNA_pol_sigma-70_dom"/>
</dbReference>
<evidence type="ECO:0000256" key="2">
    <source>
        <dbReference type="ARBA" id="ARBA00023015"/>
    </source>
</evidence>
<comment type="similarity">
    <text evidence="1">Belongs to the sigma-70 factor family. ECF subfamily.</text>
</comment>
<dbReference type="RefSeq" id="WP_089759503.1">
    <property type="nucleotide sequence ID" value="NZ_BKAT01000005.1"/>
</dbReference>
<dbReference type="AlphaFoldDB" id="A0A1H3Z970"/>
<dbReference type="GO" id="GO:0016987">
    <property type="term" value="F:sigma factor activity"/>
    <property type="evidence" value="ECO:0007669"/>
    <property type="project" value="UniProtKB-KW"/>
</dbReference>
<dbReference type="OrthoDB" id="1056775at2"/>
<dbReference type="CDD" id="cd06171">
    <property type="entry name" value="Sigma70_r4"/>
    <property type="match status" value="1"/>
</dbReference>
<reference evidence="8" key="1">
    <citation type="submission" date="2016-10" db="EMBL/GenBank/DDBJ databases">
        <authorList>
            <person name="Varghese N."/>
            <person name="Submissions S."/>
        </authorList>
    </citation>
    <scope>NUCLEOTIDE SEQUENCE [LARGE SCALE GENOMIC DNA]</scope>
    <source>
        <strain evidence="8">DSM 23920</strain>
    </source>
</reference>
<keyword evidence="4" id="KW-0804">Transcription</keyword>
<evidence type="ECO:0000259" key="5">
    <source>
        <dbReference type="Pfam" id="PF04542"/>
    </source>
</evidence>
<proteinExistence type="inferred from homology"/>
<dbReference type="Pfam" id="PF08281">
    <property type="entry name" value="Sigma70_r4_2"/>
    <property type="match status" value="1"/>
</dbReference>
<dbReference type="PANTHER" id="PTHR43133:SF46">
    <property type="entry name" value="RNA POLYMERASE SIGMA-70 FACTOR ECF SUBFAMILY"/>
    <property type="match status" value="1"/>
</dbReference>
<dbReference type="SUPFAM" id="SSF88659">
    <property type="entry name" value="Sigma3 and sigma4 domains of RNA polymerase sigma factors"/>
    <property type="match status" value="1"/>
</dbReference>
<feature type="domain" description="RNA polymerase sigma factor 70 region 4 type 2" evidence="6">
    <location>
        <begin position="125"/>
        <end position="177"/>
    </location>
</feature>
<evidence type="ECO:0000256" key="4">
    <source>
        <dbReference type="ARBA" id="ARBA00023163"/>
    </source>
</evidence>
<dbReference type="InterPro" id="IPR013325">
    <property type="entry name" value="RNA_pol_sigma_r2"/>
</dbReference>
<feature type="domain" description="RNA polymerase sigma-70 region 2" evidence="5">
    <location>
        <begin position="23"/>
        <end position="97"/>
    </location>
</feature>
<sequence>MKYKLPEILEGCKQEKTIDQRLLYESYYGYAYSVCYRFTENEGDALECLNDGFVKIFRNISSFELPGLEAEGEKAFMGWLKRIMINTCLNNMKSRKRKVSWGQMDKQLENEYGANDNSITDISYKELLTLIQQLSPAYRNTFNLYVIEGLSHEEVAGMLGISVGTSKSNLLKARKTLRKMLEKYYAKDFQRYE</sequence>
<keyword evidence="2" id="KW-0805">Transcription regulation</keyword>
<dbReference type="STRING" id="408074.SAMN05660909_01107"/>
<dbReference type="InterPro" id="IPR039425">
    <property type="entry name" value="RNA_pol_sigma-70-like"/>
</dbReference>
<gene>
    <name evidence="7" type="ORF">SAMN05660909_01107</name>
</gene>
<dbReference type="GO" id="GO:0006352">
    <property type="term" value="P:DNA-templated transcription initiation"/>
    <property type="evidence" value="ECO:0007669"/>
    <property type="project" value="InterPro"/>
</dbReference>
<name>A0A1H3Z970_9BACT</name>
<evidence type="ECO:0000313" key="8">
    <source>
        <dbReference type="Proteomes" id="UP000199656"/>
    </source>
</evidence>
<dbReference type="EMBL" id="FNRL01000004">
    <property type="protein sequence ID" value="SEA20299.1"/>
    <property type="molecule type" value="Genomic_DNA"/>
</dbReference>
<dbReference type="GO" id="GO:0003677">
    <property type="term" value="F:DNA binding"/>
    <property type="evidence" value="ECO:0007669"/>
    <property type="project" value="InterPro"/>
</dbReference>
<evidence type="ECO:0000259" key="6">
    <source>
        <dbReference type="Pfam" id="PF08281"/>
    </source>
</evidence>
<dbReference type="Proteomes" id="UP000199656">
    <property type="component" value="Unassembled WGS sequence"/>
</dbReference>
<keyword evidence="8" id="KW-1185">Reference proteome</keyword>
<dbReference type="InterPro" id="IPR036388">
    <property type="entry name" value="WH-like_DNA-bd_sf"/>
</dbReference>
<dbReference type="InterPro" id="IPR013249">
    <property type="entry name" value="RNA_pol_sigma70_r4_t2"/>
</dbReference>
<dbReference type="PANTHER" id="PTHR43133">
    <property type="entry name" value="RNA POLYMERASE ECF-TYPE SIGMA FACTO"/>
    <property type="match status" value="1"/>
</dbReference>